<protein>
    <submittedName>
        <fullName evidence="4">Phenazine biosynthesis protein PhzF family</fullName>
    </submittedName>
</protein>
<name>A0A1A8Z8G7_9ACTN</name>
<dbReference type="Pfam" id="PF02567">
    <property type="entry name" value="PhzC-PhzF"/>
    <property type="match status" value="1"/>
</dbReference>
<reference evidence="5" key="1">
    <citation type="submission" date="2016-06" db="EMBL/GenBank/DDBJ databases">
        <authorList>
            <person name="Varghese N."/>
            <person name="Submissions Spin"/>
        </authorList>
    </citation>
    <scope>NUCLEOTIDE SEQUENCE [LARGE SCALE GENOMIC DNA]</scope>
    <source>
        <strain evidence="5">DSM 44815</strain>
    </source>
</reference>
<dbReference type="PANTHER" id="PTHR13774">
    <property type="entry name" value="PHENAZINE BIOSYNTHESIS PROTEIN"/>
    <property type="match status" value="1"/>
</dbReference>
<dbReference type="NCBIfam" id="TIGR00654">
    <property type="entry name" value="PhzF_family"/>
    <property type="match status" value="1"/>
</dbReference>
<dbReference type="PIRSF" id="PIRSF016184">
    <property type="entry name" value="PhzC_PhzF"/>
    <property type="match status" value="1"/>
</dbReference>
<dbReference type="Proteomes" id="UP000199385">
    <property type="component" value="Chromosome I"/>
</dbReference>
<keyword evidence="2" id="KW-0413">Isomerase</keyword>
<gene>
    <name evidence="4" type="ORF">GA0070611_1189</name>
</gene>
<dbReference type="STRING" id="261654.GA0070611_1189"/>
<sequence>MTEVLRYAAFTTDPAAGNPAGVVLDANHLTDPQMQAIAADVGYSETAFLTATGPGEYDVRYFSPQAEVPFCGHATIASAVAVAERGGTGELTFRTRAGTVVVATARDGDGRPTATLTSVPPSDAPVDPADLAEALAALDWAPADLDPALPPRVGYAGAHHLILGAATRDRLAALDYDFDRLGDLMRRRDWTTVALVWRAGGTEFDVRNPFPVGGVVEDPATGAAAAALGGYLRTHGLVEPPTTLRLRQGTDLGRPGLLVVDVPAAGGIRVTGNAVVMPDPARS</sequence>
<evidence type="ECO:0000313" key="4">
    <source>
        <dbReference type="EMBL" id="SBT40245.1"/>
    </source>
</evidence>
<comment type="similarity">
    <text evidence="1">Belongs to the PhzF family.</text>
</comment>
<dbReference type="EMBL" id="LT594323">
    <property type="protein sequence ID" value="SBT40245.1"/>
    <property type="molecule type" value="Genomic_DNA"/>
</dbReference>
<keyword evidence="5" id="KW-1185">Reference proteome</keyword>
<dbReference type="InterPro" id="IPR003719">
    <property type="entry name" value="Phenazine_PhzF-like"/>
</dbReference>
<organism evidence="4 5">
    <name type="scientific">Micromonospora auratinigra</name>
    <dbReference type="NCBI Taxonomy" id="261654"/>
    <lineage>
        <taxon>Bacteria</taxon>
        <taxon>Bacillati</taxon>
        <taxon>Actinomycetota</taxon>
        <taxon>Actinomycetes</taxon>
        <taxon>Micromonosporales</taxon>
        <taxon>Micromonosporaceae</taxon>
        <taxon>Micromonospora</taxon>
    </lineage>
</organism>
<proteinExistence type="inferred from homology"/>
<evidence type="ECO:0000256" key="1">
    <source>
        <dbReference type="ARBA" id="ARBA00008270"/>
    </source>
</evidence>
<evidence type="ECO:0000256" key="3">
    <source>
        <dbReference type="PIRSR" id="PIRSR016184-1"/>
    </source>
</evidence>
<dbReference type="GO" id="GO:0005737">
    <property type="term" value="C:cytoplasm"/>
    <property type="evidence" value="ECO:0007669"/>
    <property type="project" value="TreeGrafter"/>
</dbReference>
<dbReference type="AlphaFoldDB" id="A0A1A8Z8G7"/>
<dbReference type="SUPFAM" id="SSF54506">
    <property type="entry name" value="Diaminopimelate epimerase-like"/>
    <property type="match status" value="1"/>
</dbReference>
<accession>A0A1A8Z8G7</accession>
<dbReference type="PANTHER" id="PTHR13774:SF39">
    <property type="entry name" value="BIOSYNTHESIS PROTEIN, PUTATIVE-RELATED"/>
    <property type="match status" value="1"/>
</dbReference>
<evidence type="ECO:0000256" key="2">
    <source>
        <dbReference type="ARBA" id="ARBA00023235"/>
    </source>
</evidence>
<dbReference type="PATRIC" id="fig|261654.4.peg.1205"/>
<dbReference type="RefSeq" id="WP_091658677.1">
    <property type="nucleotide sequence ID" value="NZ_LT594323.1"/>
</dbReference>
<dbReference type="GO" id="GO:0016853">
    <property type="term" value="F:isomerase activity"/>
    <property type="evidence" value="ECO:0007669"/>
    <property type="project" value="UniProtKB-KW"/>
</dbReference>
<dbReference type="Gene3D" id="3.10.310.10">
    <property type="entry name" value="Diaminopimelate Epimerase, Chain A, domain 1"/>
    <property type="match status" value="2"/>
</dbReference>
<feature type="active site" evidence="3">
    <location>
        <position position="45"/>
    </location>
</feature>
<evidence type="ECO:0000313" key="5">
    <source>
        <dbReference type="Proteomes" id="UP000199385"/>
    </source>
</evidence>
<dbReference type="OrthoDB" id="9788221at2"/>